<evidence type="ECO:0000256" key="4">
    <source>
        <dbReference type="PROSITE-ProRule" id="PRU00335"/>
    </source>
</evidence>
<gene>
    <name evidence="6" type="ORF">ABW16_11630</name>
</gene>
<reference evidence="6 7" key="1">
    <citation type="submission" date="2015-05" db="EMBL/GenBank/DDBJ databases">
        <title>Genome sequence of Mycobacterium heraklionense Davo strain.</title>
        <authorList>
            <person name="Greninger A.L."/>
            <person name="Cunningham G."/>
            <person name="Miller S."/>
        </authorList>
    </citation>
    <scope>NUCLEOTIDE SEQUENCE [LARGE SCALE GENOMIC DNA]</scope>
    <source>
        <strain evidence="6 7">Davo</strain>
    </source>
</reference>
<dbReference type="Gene3D" id="1.10.357.10">
    <property type="entry name" value="Tetracycline Repressor, domain 2"/>
    <property type="match status" value="1"/>
</dbReference>
<feature type="DNA-binding region" description="H-T-H motif" evidence="4">
    <location>
        <begin position="32"/>
        <end position="51"/>
    </location>
</feature>
<dbReference type="PANTHER" id="PTHR30055:SF234">
    <property type="entry name" value="HTH-TYPE TRANSCRIPTIONAL REGULATOR BETI"/>
    <property type="match status" value="1"/>
</dbReference>
<keyword evidence="3" id="KW-0804">Transcription</keyword>
<keyword evidence="7" id="KW-1185">Reference proteome</keyword>
<proteinExistence type="predicted"/>
<evidence type="ECO:0000259" key="5">
    <source>
        <dbReference type="PROSITE" id="PS50977"/>
    </source>
</evidence>
<evidence type="ECO:0000313" key="7">
    <source>
        <dbReference type="Proteomes" id="UP000036464"/>
    </source>
</evidence>
<dbReference type="Proteomes" id="UP000036464">
    <property type="component" value="Unassembled WGS sequence"/>
</dbReference>
<evidence type="ECO:0000256" key="1">
    <source>
        <dbReference type="ARBA" id="ARBA00023015"/>
    </source>
</evidence>
<dbReference type="InterPro" id="IPR050109">
    <property type="entry name" value="HTH-type_TetR-like_transc_reg"/>
</dbReference>
<name>A0ABR5FFF5_9MYCO</name>
<dbReference type="PROSITE" id="PS50977">
    <property type="entry name" value="HTH_TETR_2"/>
    <property type="match status" value="1"/>
</dbReference>
<comment type="caution">
    <text evidence="6">The sequence shown here is derived from an EMBL/GenBank/DDBJ whole genome shotgun (WGS) entry which is preliminary data.</text>
</comment>
<dbReference type="InterPro" id="IPR001647">
    <property type="entry name" value="HTH_TetR"/>
</dbReference>
<dbReference type="SUPFAM" id="SSF48498">
    <property type="entry name" value="Tetracyclin repressor-like, C-terminal domain"/>
    <property type="match status" value="1"/>
</dbReference>
<keyword evidence="2 4" id="KW-0238">DNA-binding</keyword>
<keyword evidence="1" id="KW-0805">Transcription regulation</keyword>
<dbReference type="EMBL" id="LDPO01000008">
    <property type="protein sequence ID" value="KLO28854.1"/>
    <property type="molecule type" value="Genomic_DNA"/>
</dbReference>
<evidence type="ECO:0000256" key="2">
    <source>
        <dbReference type="ARBA" id="ARBA00023125"/>
    </source>
</evidence>
<sequence length="201" mass="22507">MSAARAKAQSRNDRYIKNTIALIGETGRTDFTVQEVVERSKTSLRAFYQHFANKDELLLAVLEEIMAHSTQAWRTDTASLDSAAALRMLIEKVSEQPESSRQDSINRALSIYNDQLAATRPQDYARVLSPLYDLCREILGRGVRTNVFRPDIDVDETAAVVMHTVLGAMRLSILGAELSGKPVRADRLFEFCMRGLRADDA</sequence>
<feature type="domain" description="HTH tetR-type" evidence="5">
    <location>
        <begin position="9"/>
        <end position="69"/>
    </location>
</feature>
<organism evidence="6 7">
    <name type="scientific">Mycolicibacter heraklionensis</name>
    <dbReference type="NCBI Taxonomy" id="512402"/>
    <lineage>
        <taxon>Bacteria</taxon>
        <taxon>Bacillati</taxon>
        <taxon>Actinomycetota</taxon>
        <taxon>Actinomycetes</taxon>
        <taxon>Mycobacteriales</taxon>
        <taxon>Mycobacteriaceae</taxon>
        <taxon>Mycolicibacter</taxon>
    </lineage>
</organism>
<dbReference type="Pfam" id="PF00440">
    <property type="entry name" value="TetR_N"/>
    <property type="match status" value="1"/>
</dbReference>
<dbReference type="InterPro" id="IPR036271">
    <property type="entry name" value="Tet_transcr_reg_TetR-rel_C_sf"/>
</dbReference>
<dbReference type="InterPro" id="IPR009057">
    <property type="entry name" value="Homeodomain-like_sf"/>
</dbReference>
<accession>A0ABR5FFF5</accession>
<protein>
    <submittedName>
        <fullName evidence="6">TetR family transcriptional regulator</fullName>
    </submittedName>
</protein>
<dbReference type="SUPFAM" id="SSF46689">
    <property type="entry name" value="Homeodomain-like"/>
    <property type="match status" value="1"/>
</dbReference>
<dbReference type="PANTHER" id="PTHR30055">
    <property type="entry name" value="HTH-TYPE TRANSCRIPTIONAL REGULATOR RUTR"/>
    <property type="match status" value="1"/>
</dbReference>
<dbReference type="Gene3D" id="1.10.10.60">
    <property type="entry name" value="Homeodomain-like"/>
    <property type="match status" value="1"/>
</dbReference>
<evidence type="ECO:0000256" key="3">
    <source>
        <dbReference type="ARBA" id="ARBA00023163"/>
    </source>
</evidence>
<evidence type="ECO:0000313" key="6">
    <source>
        <dbReference type="EMBL" id="KLO28854.1"/>
    </source>
</evidence>